<dbReference type="AlphaFoldDB" id="A0A484AT45"/>
<protein>
    <submittedName>
        <fullName evidence="2">Uncharacterized protein</fullName>
    </submittedName>
</protein>
<dbReference type="GO" id="GO:0005730">
    <property type="term" value="C:nucleolus"/>
    <property type="evidence" value="ECO:0007669"/>
    <property type="project" value="TreeGrafter"/>
</dbReference>
<evidence type="ECO:0000313" key="2">
    <source>
        <dbReference type="EMBL" id="TDG39543.1"/>
    </source>
</evidence>
<proteinExistence type="predicted"/>
<organism evidence="2 3">
    <name type="scientific">Drosophila navojoa</name>
    <name type="common">Fruit fly</name>
    <dbReference type="NCBI Taxonomy" id="7232"/>
    <lineage>
        <taxon>Eukaryota</taxon>
        <taxon>Metazoa</taxon>
        <taxon>Ecdysozoa</taxon>
        <taxon>Arthropoda</taxon>
        <taxon>Hexapoda</taxon>
        <taxon>Insecta</taxon>
        <taxon>Pterygota</taxon>
        <taxon>Neoptera</taxon>
        <taxon>Endopterygota</taxon>
        <taxon>Diptera</taxon>
        <taxon>Brachycera</taxon>
        <taxon>Muscomorpha</taxon>
        <taxon>Ephydroidea</taxon>
        <taxon>Drosophilidae</taxon>
        <taxon>Drosophila</taxon>
    </lineage>
</organism>
<name>A0A484AT45_DRONA</name>
<dbReference type="STRING" id="7232.A0A484AT45"/>
<comment type="caution">
    <text evidence="2">The sequence shown here is derived from an EMBL/GenBank/DDBJ whole genome shotgun (WGS) entry which is preliminary data.</text>
</comment>
<dbReference type="PANTHER" id="PTHR16148:SF14">
    <property type="entry name" value="MYND-TYPE DOMAIN-CONTAINING PROTEIN"/>
    <property type="match status" value="1"/>
</dbReference>
<keyword evidence="3" id="KW-1185">Reference proteome</keyword>
<sequence>MVSTRSTKAKLTKKRKEVAKRPDSKQVKRSQTKQLLINNNNNSNGNNNNYNTKNNNSNNNNNNKSLLMEPLPMKRYKLLKAFCMQVAKSNGEPQQPAADTGYTQQQLQQFLSNSTLGKILPASLIFASPSCAQHLRQLVRLIDALDVVQLEELLDLYHLAIAMQNYEQLYTTHSQGQRCELLHAVSSLAAQLQPEYIEYMAICLCDRLVIGAGKERMQRVLDMHGALVQLIADSDVSRRIALTILLATIAKISRLELSTRNTRDILALAFDMVKRVDWMRLVVDGCQPDIFALLRSFALIINTHQNGFAHSLQDVGTEIRNFFMQLLRILHISSKHNNLIMMMERFIVFCILRGATASCRSTHVFDTGSQSSS</sequence>
<feature type="compositionally biased region" description="Basic residues" evidence="1">
    <location>
        <begin position="7"/>
        <end position="18"/>
    </location>
</feature>
<feature type="compositionally biased region" description="Low complexity" evidence="1">
    <location>
        <begin position="38"/>
        <end position="63"/>
    </location>
</feature>
<dbReference type="Proteomes" id="UP000295192">
    <property type="component" value="Unassembled WGS sequence"/>
</dbReference>
<evidence type="ECO:0000313" key="3">
    <source>
        <dbReference type="Proteomes" id="UP000295192"/>
    </source>
</evidence>
<dbReference type="OrthoDB" id="7851789at2759"/>
<dbReference type="EMBL" id="LSRL02000975">
    <property type="protein sequence ID" value="TDG39543.1"/>
    <property type="molecule type" value="Genomic_DNA"/>
</dbReference>
<dbReference type="GO" id="GO:0005654">
    <property type="term" value="C:nucleoplasm"/>
    <property type="evidence" value="ECO:0007669"/>
    <property type="project" value="TreeGrafter"/>
</dbReference>
<dbReference type="OMA" id="LIMMMER"/>
<accession>A0A484AT45</accession>
<reference evidence="2 3" key="1">
    <citation type="journal article" date="2019" name="J. Hered.">
        <title>An Improved Genome Assembly for Drosophila navojoa, the Basal Species in the mojavensis Cluster.</title>
        <authorList>
            <person name="Vanderlinde T."/>
            <person name="Dupim E.G."/>
            <person name="Nazario-Yepiz N.O."/>
            <person name="Carvalho A.B."/>
        </authorList>
    </citation>
    <scope>NUCLEOTIDE SEQUENCE [LARGE SCALE GENOMIC DNA]</scope>
    <source>
        <strain evidence="2">Navoj_Jal97</strain>
        <tissue evidence="2">Whole organism</tissue>
    </source>
</reference>
<gene>
    <name evidence="2" type="ORF">AWZ03_014036</name>
</gene>
<feature type="region of interest" description="Disordered" evidence="1">
    <location>
        <begin position="1"/>
        <end position="66"/>
    </location>
</feature>
<evidence type="ECO:0000256" key="1">
    <source>
        <dbReference type="SAM" id="MobiDB-lite"/>
    </source>
</evidence>
<dbReference type="PANTHER" id="PTHR16148">
    <property type="entry name" value="NF-KAPPA-B-REPRESSING FACTOR-RELATED"/>
    <property type="match status" value="1"/>
</dbReference>